<keyword evidence="2" id="KW-1185">Reference proteome</keyword>
<evidence type="ECO:0000313" key="2">
    <source>
        <dbReference type="Proteomes" id="UP001244341"/>
    </source>
</evidence>
<sequence length="130" mass="15215">MHYEMRDRLAVWATISKGATLGLLPFGTRFTHYHFVFNSEDDYRFASKHWPQKFSAKAIPIHGDWVWSKIKIKQGWATHRIYFIRRRYDQFSKQGVVLGLLQQPATKEGVRPFFVADAIMKVSQMRLPGA</sequence>
<accession>A0ABY8UM69</accession>
<dbReference type="Proteomes" id="UP001244341">
    <property type="component" value="Chromosome 15b"/>
</dbReference>
<proteinExistence type="predicted"/>
<dbReference type="EMBL" id="CP126222">
    <property type="protein sequence ID" value="WIA22629.1"/>
    <property type="molecule type" value="Genomic_DNA"/>
</dbReference>
<gene>
    <name evidence="1" type="ORF">OEZ85_001052</name>
</gene>
<evidence type="ECO:0000313" key="1">
    <source>
        <dbReference type="EMBL" id="WIA22629.1"/>
    </source>
</evidence>
<protein>
    <submittedName>
        <fullName evidence="1">Uncharacterized protein</fullName>
    </submittedName>
</protein>
<reference evidence="1 2" key="1">
    <citation type="submission" date="2023-05" db="EMBL/GenBank/DDBJ databases">
        <title>A 100% complete, gapless, phased diploid assembly of the Scenedesmus obliquus UTEX 3031 genome.</title>
        <authorList>
            <person name="Biondi T.C."/>
            <person name="Hanschen E.R."/>
            <person name="Kwon T."/>
            <person name="Eng W."/>
            <person name="Kruse C.P.S."/>
            <person name="Koehler S.I."/>
            <person name="Kunde Y."/>
            <person name="Gleasner C.D."/>
            <person name="You Mak K.T."/>
            <person name="Polle J."/>
            <person name="Hovde B.T."/>
            <person name="Starkenburg S.R."/>
        </authorList>
    </citation>
    <scope>NUCLEOTIDE SEQUENCE [LARGE SCALE GENOMIC DNA]</scope>
    <source>
        <strain evidence="1 2">DOE0152z</strain>
    </source>
</reference>
<name>A0ABY8UM69_TETOB</name>
<organism evidence="1 2">
    <name type="scientific">Tetradesmus obliquus</name>
    <name type="common">Green alga</name>
    <name type="synonym">Acutodesmus obliquus</name>
    <dbReference type="NCBI Taxonomy" id="3088"/>
    <lineage>
        <taxon>Eukaryota</taxon>
        <taxon>Viridiplantae</taxon>
        <taxon>Chlorophyta</taxon>
        <taxon>core chlorophytes</taxon>
        <taxon>Chlorophyceae</taxon>
        <taxon>CS clade</taxon>
        <taxon>Sphaeropleales</taxon>
        <taxon>Scenedesmaceae</taxon>
        <taxon>Tetradesmus</taxon>
    </lineage>
</organism>